<evidence type="ECO:0000313" key="1">
    <source>
        <dbReference type="EMBL" id="CAG8816880.1"/>
    </source>
</evidence>
<evidence type="ECO:0000313" key="2">
    <source>
        <dbReference type="Proteomes" id="UP000789920"/>
    </source>
</evidence>
<keyword evidence="2" id="KW-1185">Reference proteome</keyword>
<proteinExistence type="predicted"/>
<gene>
    <name evidence="1" type="ORF">RPERSI_LOCUS24555</name>
</gene>
<dbReference type="EMBL" id="CAJVQC010079116">
    <property type="protein sequence ID" value="CAG8816880.1"/>
    <property type="molecule type" value="Genomic_DNA"/>
</dbReference>
<accession>A0ACA9S0Z0</accession>
<reference evidence="1" key="1">
    <citation type="submission" date="2021-06" db="EMBL/GenBank/DDBJ databases">
        <authorList>
            <person name="Kallberg Y."/>
            <person name="Tangrot J."/>
            <person name="Rosling A."/>
        </authorList>
    </citation>
    <scope>NUCLEOTIDE SEQUENCE</scope>
    <source>
        <strain evidence="1">MA461A</strain>
    </source>
</reference>
<comment type="caution">
    <text evidence="1">The sequence shown here is derived from an EMBL/GenBank/DDBJ whole genome shotgun (WGS) entry which is preliminary data.</text>
</comment>
<organism evidence="1 2">
    <name type="scientific">Racocetra persica</name>
    <dbReference type="NCBI Taxonomy" id="160502"/>
    <lineage>
        <taxon>Eukaryota</taxon>
        <taxon>Fungi</taxon>
        <taxon>Fungi incertae sedis</taxon>
        <taxon>Mucoromycota</taxon>
        <taxon>Glomeromycotina</taxon>
        <taxon>Glomeromycetes</taxon>
        <taxon>Diversisporales</taxon>
        <taxon>Gigasporaceae</taxon>
        <taxon>Racocetra</taxon>
    </lineage>
</organism>
<protein>
    <submittedName>
        <fullName evidence="1">28626_t:CDS:1</fullName>
    </submittedName>
</protein>
<sequence length="193" mass="22633">EAIRQLSSELFHEHKQISNKEVKKQLKDKLENNKDCDKQLQYLKEKRFLFNKLWNEKFYSDISIEQMKKWKEDSTKVYEELYNPSDPNDPNSDTFLALIIKYAFISEDERIYANAIWTQAVLELIFDKNYLSVKLDSNINKKNVCVSSANSQVGSLNSIDIDNHYENLSDSDSESYLSNNSIEDNDSNDNYDT</sequence>
<feature type="non-terminal residue" evidence="1">
    <location>
        <position position="1"/>
    </location>
</feature>
<feature type="non-terminal residue" evidence="1">
    <location>
        <position position="193"/>
    </location>
</feature>
<dbReference type="Proteomes" id="UP000789920">
    <property type="component" value="Unassembled WGS sequence"/>
</dbReference>
<name>A0ACA9S0Z0_9GLOM</name>